<evidence type="ECO:0000259" key="2">
    <source>
        <dbReference type="PROSITE" id="PS50093"/>
    </source>
</evidence>
<dbReference type="CDD" id="cd00146">
    <property type="entry name" value="PKD"/>
    <property type="match status" value="1"/>
</dbReference>
<organism evidence="3 4">
    <name type="scientific">Hymenobacter coccineus</name>
    <dbReference type="NCBI Taxonomy" id="1908235"/>
    <lineage>
        <taxon>Bacteria</taxon>
        <taxon>Pseudomonadati</taxon>
        <taxon>Bacteroidota</taxon>
        <taxon>Cytophagia</taxon>
        <taxon>Cytophagales</taxon>
        <taxon>Hymenobacteraceae</taxon>
        <taxon>Hymenobacter</taxon>
    </lineage>
</organism>
<dbReference type="InterPro" id="IPR013783">
    <property type="entry name" value="Ig-like_fold"/>
</dbReference>
<comment type="caution">
    <text evidence="3">The sequence shown here is derived from an EMBL/GenBank/DDBJ whole genome shotgun (WGS) entry which is preliminary data.</text>
</comment>
<dbReference type="PROSITE" id="PS50093">
    <property type="entry name" value="PKD"/>
    <property type="match status" value="1"/>
</dbReference>
<sequence length="312" mass="32779">MLTLTATASCAGAPVAFSATLTPAVANAVISWNFGDSAAGAANVATGPAVSHVYASGGTYTATATVALPTGTLTAQQTVAVGAPPVLNLAPRQRMLCAGQTLSIGTSGQPAGTTYRWSDGPTTATRDVRAAGRYVLTATSPQGCTARDSVDVQVAPLPVVRLGRDTVFCAEQPAIQLSAGPQPAGTTYRWQDGSTAATFAALRPGRYRVEVRNAAGCTTRDSLLVRDQPCPVTIPNIITPNGDPLNQAFVLKGLTAADWNLALFDRWGHRVHYQEKYDNSWSAPNQPDGQYYYLLVNPATGSKYQGWLQVLH</sequence>
<dbReference type="Pfam" id="PF00801">
    <property type="entry name" value="PKD"/>
    <property type="match status" value="1"/>
</dbReference>
<dbReference type="RefSeq" id="WP_070742716.1">
    <property type="nucleotide sequence ID" value="NZ_MDZA01000122.1"/>
</dbReference>
<keyword evidence="1" id="KW-0732">Signal</keyword>
<dbReference type="Gene3D" id="2.60.40.10">
    <property type="entry name" value="Immunoglobulins"/>
    <property type="match status" value="1"/>
</dbReference>
<dbReference type="SUPFAM" id="SSF49299">
    <property type="entry name" value="PKD domain"/>
    <property type="match status" value="1"/>
</dbReference>
<dbReference type="SMART" id="SM00089">
    <property type="entry name" value="PKD"/>
    <property type="match status" value="2"/>
</dbReference>
<dbReference type="Pfam" id="PF13585">
    <property type="entry name" value="CHU_C"/>
    <property type="match status" value="1"/>
</dbReference>
<keyword evidence="4" id="KW-1185">Reference proteome</keyword>
<dbReference type="InterPro" id="IPR000601">
    <property type="entry name" value="PKD_dom"/>
</dbReference>
<feature type="domain" description="PKD" evidence="2">
    <location>
        <begin position="1"/>
        <end position="81"/>
    </location>
</feature>
<gene>
    <name evidence="3" type="ORF">BEN49_06155</name>
</gene>
<evidence type="ECO:0000256" key="1">
    <source>
        <dbReference type="SAM" id="SignalP"/>
    </source>
</evidence>
<feature type="chain" id="PRO_5009579561" description="PKD domain-containing protein" evidence="1">
    <location>
        <begin position="29"/>
        <end position="312"/>
    </location>
</feature>
<dbReference type="InterPro" id="IPR022409">
    <property type="entry name" value="PKD/Chitinase_dom"/>
</dbReference>
<dbReference type="AlphaFoldDB" id="A0A1G1TIC2"/>
<dbReference type="Proteomes" id="UP000177506">
    <property type="component" value="Unassembled WGS sequence"/>
</dbReference>
<reference evidence="3 4" key="1">
    <citation type="submission" date="2016-08" db="EMBL/GenBank/DDBJ databases">
        <title>Hymenobacter coccineus sp. nov., Hymenobacter lapidarius sp. nov. and Hymenobacter glacialis sp. nov., isolated from Antarctic soil.</title>
        <authorList>
            <person name="Sedlacek I."/>
            <person name="Kralova S."/>
            <person name="Kyrova K."/>
            <person name="Maslanova I."/>
            <person name="Stankova E."/>
            <person name="Vrbovska V."/>
            <person name="Nemec M."/>
            <person name="Bartak M."/>
            <person name="Svec P."/>
            <person name="Busse H.-J."/>
            <person name="Pantucek R."/>
        </authorList>
    </citation>
    <scope>NUCLEOTIDE SEQUENCE [LARGE SCALE GENOMIC DNA]</scope>
    <source>
        <strain evidence="3 4">CCM 8649</strain>
    </source>
</reference>
<proteinExistence type="predicted"/>
<dbReference type="OrthoDB" id="1491125at2"/>
<dbReference type="InterPro" id="IPR035986">
    <property type="entry name" value="PKD_dom_sf"/>
</dbReference>
<evidence type="ECO:0000313" key="3">
    <source>
        <dbReference type="EMBL" id="OGX90635.1"/>
    </source>
</evidence>
<feature type="signal peptide" evidence="1">
    <location>
        <begin position="1"/>
        <end position="28"/>
    </location>
</feature>
<accession>A0A1G1TIC2</accession>
<name>A0A1G1TIC2_9BACT</name>
<protein>
    <recommendedName>
        <fullName evidence="2">PKD domain-containing protein</fullName>
    </recommendedName>
</protein>
<evidence type="ECO:0000313" key="4">
    <source>
        <dbReference type="Proteomes" id="UP000177506"/>
    </source>
</evidence>
<dbReference type="EMBL" id="MDZA01000122">
    <property type="protein sequence ID" value="OGX90635.1"/>
    <property type="molecule type" value="Genomic_DNA"/>
</dbReference>